<dbReference type="Proteomes" id="UP000427281">
    <property type="component" value="Chromosome"/>
</dbReference>
<dbReference type="RefSeq" id="WP_155363051.1">
    <property type="nucleotide sequence ID" value="NZ_CP043930.1"/>
</dbReference>
<feature type="region of interest" description="Disordered" evidence="1">
    <location>
        <begin position="1"/>
        <end position="21"/>
    </location>
</feature>
<dbReference type="EMBL" id="CP043930">
    <property type="protein sequence ID" value="QGQ21960.1"/>
    <property type="molecule type" value="Genomic_DNA"/>
</dbReference>
<protein>
    <submittedName>
        <fullName evidence="2">Uncharacterized protein</fullName>
    </submittedName>
</protein>
<reference evidence="2 3" key="1">
    <citation type="submission" date="2019-09" db="EMBL/GenBank/DDBJ databases">
        <title>Gimesia benthica sp. nov., a novel bacterium isolated from deep-sea water of the Northwest Indian Ocean.</title>
        <authorList>
            <person name="Dai X."/>
        </authorList>
    </citation>
    <scope>NUCLEOTIDE SEQUENCE [LARGE SCALE GENOMIC DNA]</scope>
    <source>
        <strain evidence="2 3">E7</strain>
    </source>
</reference>
<organism evidence="2 3">
    <name type="scientific">Gimesia benthica</name>
    <dbReference type="NCBI Taxonomy" id="2608982"/>
    <lineage>
        <taxon>Bacteria</taxon>
        <taxon>Pseudomonadati</taxon>
        <taxon>Planctomycetota</taxon>
        <taxon>Planctomycetia</taxon>
        <taxon>Planctomycetales</taxon>
        <taxon>Planctomycetaceae</taxon>
        <taxon>Gimesia</taxon>
    </lineage>
</organism>
<evidence type="ECO:0000313" key="3">
    <source>
        <dbReference type="Proteomes" id="UP000427281"/>
    </source>
</evidence>
<evidence type="ECO:0000256" key="1">
    <source>
        <dbReference type="SAM" id="MobiDB-lite"/>
    </source>
</evidence>
<gene>
    <name evidence="2" type="ORF">F1728_04315</name>
</gene>
<accession>A0A6I6A7S6</accession>
<dbReference type="AlphaFoldDB" id="A0A6I6A7S6"/>
<dbReference type="KEGG" id="gim:F1728_04315"/>
<proteinExistence type="predicted"/>
<keyword evidence="3" id="KW-1185">Reference proteome</keyword>
<name>A0A6I6A7S6_9PLAN</name>
<evidence type="ECO:0000313" key="2">
    <source>
        <dbReference type="EMBL" id="QGQ21960.1"/>
    </source>
</evidence>
<sequence>MRKPEQESDLQAAGPQDESDDTFHRIVYEAPEQKRCELLHSMWRDKFLFQVADTELGEILCGSQPLVRVFTISNKLVAQKLKWKHDIDFVDEKVVASQTEKILSSIQDSVQSNYGVVASGDVETEVCSEFPFLEFGNDGFVIGLFFSRDSRNTATDKILTDWKAWGVGTEINLTELQQRQEWRENFQQCFDDSEVRSRLNGMSHEERLQEIQVLWQQGVAFEMTDPDMGTKYSSVGSDIYFYVDYSLGIVPPCDRSDCSFPIDESIIREYMEFLDDEDGERMRTIVQIERTIRDDVEVNGGEVFVFERMLHENEDGTIIYEGPSSTMIGCRFPTEAVRNQFAREILDSLSIYGVEIDEDTREVIMNLNERIAYAAWMKARIESDPDRENQLRLMKGPAFDELKEQVINNQIANWESTQKEKDT</sequence>